<dbReference type="Proteomes" id="UP001165122">
    <property type="component" value="Unassembled WGS sequence"/>
</dbReference>
<sequence>MNNTILLIFLLILPHSRSFLLNAVPQQRLSNLRTAMAKPAEVAAQASLIASLALAPSLLPVPAHAAPYLSKPVQSVITQMERDSSSKEYMEDFETIGRMISQGEGIGGDVAAPTLTSSGIDTSGEDTVVYNPGLTLLSTDEKEAIVGKLHDVRAMKQSDAKADQAATYLIGLLDPLHTYELKGFLGRLPLTTAIAYVGATAVLVLAKDVFPFAYVGIVAVAFVVPALFDIVTKG</sequence>
<feature type="chain" id="PRO_5040994962" evidence="2">
    <location>
        <begin position="19"/>
        <end position="234"/>
    </location>
</feature>
<dbReference type="OrthoDB" id="41807at2759"/>
<dbReference type="EMBL" id="BRXW01000200">
    <property type="protein sequence ID" value="GMI13808.1"/>
    <property type="molecule type" value="Genomic_DNA"/>
</dbReference>
<evidence type="ECO:0000256" key="2">
    <source>
        <dbReference type="SAM" id="SignalP"/>
    </source>
</evidence>
<keyword evidence="1" id="KW-0472">Membrane</keyword>
<keyword evidence="4" id="KW-1185">Reference proteome</keyword>
<feature type="transmembrane region" description="Helical" evidence="1">
    <location>
        <begin position="188"/>
        <end position="206"/>
    </location>
</feature>
<name>A0A9W7FKR8_9STRA</name>
<reference evidence="4" key="1">
    <citation type="journal article" date="2023" name="Commun. Biol.">
        <title>Genome analysis of Parmales, the sister group of diatoms, reveals the evolutionary specialization of diatoms from phago-mixotrophs to photoautotrophs.</title>
        <authorList>
            <person name="Ban H."/>
            <person name="Sato S."/>
            <person name="Yoshikawa S."/>
            <person name="Yamada K."/>
            <person name="Nakamura Y."/>
            <person name="Ichinomiya M."/>
            <person name="Sato N."/>
            <person name="Blanc-Mathieu R."/>
            <person name="Endo H."/>
            <person name="Kuwata A."/>
            <person name="Ogata H."/>
        </authorList>
    </citation>
    <scope>NUCLEOTIDE SEQUENCE [LARGE SCALE GENOMIC DNA]</scope>
    <source>
        <strain evidence="4">NIES 3700</strain>
    </source>
</reference>
<protein>
    <submittedName>
        <fullName evidence="3">Uncharacterized protein</fullName>
    </submittedName>
</protein>
<accession>A0A9W7FKR8</accession>
<feature type="signal peptide" evidence="2">
    <location>
        <begin position="1"/>
        <end position="18"/>
    </location>
</feature>
<organism evidence="3 4">
    <name type="scientific">Triparma laevis f. longispina</name>
    <dbReference type="NCBI Taxonomy" id="1714387"/>
    <lineage>
        <taxon>Eukaryota</taxon>
        <taxon>Sar</taxon>
        <taxon>Stramenopiles</taxon>
        <taxon>Ochrophyta</taxon>
        <taxon>Bolidophyceae</taxon>
        <taxon>Parmales</taxon>
        <taxon>Triparmaceae</taxon>
        <taxon>Triparma</taxon>
    </lineage>
</organism>
<keyword evidence="2" id="KW-0732">Signal</keyword>
<evidence type="ECO:0000256" key="1">
    <source>
        <dbReference type="SAM" id="Phobius"/>
    </source>
</evidence>
<dbReference type="AlphaFoldDB" id="A0A9W7FKR8"/>
<proteinExistence type="predicted"/>
<feature type="transmembrane region" description="Helical" evidence="1">
    <location>
        <begin position="212"/>
        <end position="231"/>
    </location>
</feature>
<evidence type="ECO:0000313" key="4">
    <source>
        <dbReference type="Proteomes" id="UP001165122"/>
    </source>
</evidence>
<comment type="caution">
    <text evidence="3">The sequence shown here is derived from an EMBL/GenBank/DDBJ whole genome shotgun (WGS) entry which is preliminary data.</text>
</comment>
<keyword evidence="1" id="KW-0812">Transmembrane</keyword>
<keyword evidence="1" id="KW-1133">Transmembrane helix</keyword>
<evidence type="ECO:0000313" key="3">
    <source>
        <dbReference type="EMBL" id="GMI13808.1"/>
    </source>
</evidence>
<gene>
    <name evidence="3" type="ORF">TrLO_g930</name>
</gene>